<feature type="compositionally biased region" description="Polar residues" evidence="3">
    <location>
        <begin position="411"/>
        <end position="424"/>
    </location>
</feature>
<dbReference type="AlphaFoldDB" id="A0A9W4NUI9"/>
<keyword evidence="1 2" id="KW-0728">SH3 domain</keyword>
<feature type="compositionally biased region" description="Polar residues" evidence="3">
    <location>
        <begin position="272"/>
        <end position="284"/>
    </location>
</feature>
<keyword evidence="4" id="KW-1133">Transmembrane helix</keyword>
<feature type="compositionally biased region" description="Low complexity" evidence="3">
    <location>
        <begin position="450"/>
        <end position="466"/>
    </location>
</feature>
<dbReference type="Proteomes" id="UP001152649">
    <property type="component" value="Unassembled WGS sequence"/>
</dbReference>
<dbReference type="Gene3D" id="2.30.30.40">
    <property type="entry name" value="SH3 Domains"/>
    <property type="match status" value="1"/>
</dbReference>
<keyword evidence="4" id="KW-0472">Membrane</keyword>
<dbReference type="EMBL" id="CAJVPG010000423">
    <property type="protein sequence ID" value="CAG8408740.1"/>
    <property type="molecule type" value="Genomic_DNA"/>
</dbReference>
<feature type="compositionally biased region" description="Low complexity" evidence="3">
    <location>
        <begin position="72"/>
        <end position="168"/>
    </location>
</feature>
<keyword evidence="4" id="KW-0812">Transmembrane</keyword>
<feature type="transmembrane region" description="Helical" evidence="4">
    <location>
        <begin position="317"/>
        <end position="342"/>
    </location>
</feature>
<protein>
    <recommendedName>
        <fullName evidence="5">SH3 domain-containing protein</fullName>
    </recommendedName>
</protein>
<feature type="compositionally biased region" description="Low complexity" evidence="3">
    <location>
        <begin position="285"/>
        <end position="312"/>
    </location>
</feature>
<evidence type="ECO:0000313" key="6">
    <source>
        <dbReference type="EMBL" id="CAG8408740.1"/>
    </source>
</evidence>
<feature type="domain" description="SH3" evidence="5">
    <location>
        <begin position="506"/>
        <end position="567"/>
    </location>
</feature>
<feature type="compositionally biased region" description="Low complexity" evidence="3">
    <location>
        <begin position="38"/>
        <end position="58"/>
    </location>
</feature>
<evidence type="ECO:0000256" key="1">
    <source>
        <dbReference type="ARBA" id="ARBA00022443"/>
    </source>
</evidence>
<comment type="caution">
    <text evidence="6">The sequence shown here is derived from an EMBL/GenBank/DDBJ whole genome shotgun (WGS) entry which is preliminary data.</text>
</comment>
<dbReference type="OrthoDB" id="1659429at2759"/>
<feature type="region of interest" description="Disordered" evidence="3">
    <location>
        <begin position="1"/>
        <end position="255"/>
    </location>
</feature>
<reference evidence="6" key="1">
    <citation type="submission" date="2021-07" db="EMBL/GenBank/DDBJ databases">
        <authorList>
            <person name="Branca A.L. A."/>
        </authorList>
    </citation>
    <scope>NUCLEOTIDE SEQUENCE</scope>
</reference>
<dbReference type="InterPro" id="IPR036028">
    <property type="entry name" value="SH3-like_dom_sf"/>
</dbReference>
<feature type="region of interest" description="Disordered" evidence="3">
    <location>
        <begin position="272"/>
        <end position="312"/>
    </location>
</feature>
<accession>A0A9W4NUI9</accession>
<evidence type="ECO:0000313" key="7">
    <source>
        <dbReference type="Proteomes" id="UP001152649"/>
    </source>
</evidence>
<feature type="region of interest" description="Disordered" evidence="3">
    <location>
        <begin position="440"/>
        <end position="487"/>
    </location>
</feature>
<name>A0A9W4NUI9_9EURO</name>
<sequence>MSSIVAKGMYDARSNANGGGSWASPVPASHETPNEARQQSPNSPQSSSQLSGQQSPSSNKNGATPDDGYWHPNGQQSSSQQSASNPQSGSSQQSPSNQQSSPNQQSTSNQQSTTPQSTSNQQSSSNAGSNRQSSSQSSSGGNGVTSNAQAAQAASNGGTAGQQTASGQNSSPQLAQQAQDSQSQTSSSSSQGQANSNAQSNGQYSAQSNGNQQSGSSSYGSAQSQSGQQQQQQGGSTQSNQQPAPAQHGPSMEADRIEQSDWIQNAPTNTQWNSAVDHTQSPIPTETQAQHTTAQEASTSPPGIPSSQSQGTTATSAAASAGIALAVIATLGLIAVLILVPLHKKRKRLRKLLGHHQREKDMDERLKRHMHQVNDYVVRGYAQTHRMARSATGFLRPKRHASPYVGHVSPNLGQTSRNASTSEKVNPTIIPIQSPELALHPAFDHSPHPSFTSWSTTRSKSSCNSSLHHPHDDRPLSPTSNNLGQFYGQGSAENLSMGNIVAVNPLMNKIYTVEMDYKPGKPGQLDLRAGQRLTILQVYDHGWAVAVRLDSPEAGLVPRSHISAVPDERPIACSDELAPSQRNSMVQQPLGALTSRFYSLFAQPEPHRKPSSPA</sequence>
<evidence type="ECO:0000256" key="3">
    <source>
        <dbReference type="SAM" id="MobiDB-lite"/>
    </source>
</evidence>
<dbReference type="PROSITE" id="PS50002">
    <property type="entry name" value="SH3"/>
    <property type="match status" value="1"/>
</dbReference>
<evidence type="ECO:0000256" key="4">
    <source>
        <dbReference type="SAM" id="Phobius"/>
    </source>
</evidence>
<evidence type="ECO:0000256" key="2">
    <source>
        <dbReference type="PROSITE-ProRule" id="PRU00192"/>
    </source>
</evidence>
<dbReference type="SUPFAM" id="SSF50044">
    <property type="entry name" value="SH3-domain"/>
    <property type="match status" value="1"/>
</dbReference>
<dbReference type="SMART" id="SM00326">
    <property type="entry name" value="SH3"/>
    <property type="match status" value="1"/>
</dbReference>
<evidence type="ECO:0000259" key="5">
    <source>
        <dbReference type="PROSITE" id="PS50002"/>
    </source>
</evidence>
<feature type="region of interest" description="Disordered" evidence="3">
    <location>
        <begin position="401"/>
        <end position="424"/>
    </location>
</feature>
<feature type="compositionally biased region" description="Low complexity" evidence="3">
    <location>
        <begin position="175"/>
        <end position="242"/>
    </location>
</feature>
<proteinExistence type="predicted"/>
<dbReference type="InterPro" id="IPR001452">
    <property type="entry name" value="SH3_domain"/>
</dbReference>
<organism evidence="6 7">
    <name type="scientific">Penicillium salamii</name>
    <dbReference type="NCBI Taxonomy" id="1612424"/>
    <lineage>
        <taxon>Eukaryota</taxon>
        <taxon>Fungi</taxon>
        <taxon>Dikarya</taxon>
        <taxon>Ascomycota</taxon>
        <taxon>Pezizomycotina</taxon>
        <taxon>Eurotiomycetes</taxon>
        <taxon>Eurotiomycetidae</taxon>
        <taxon>Eurotiales</taxon>
        <taxon>Aspergillaceae</taxon>
        <taxon>Penicillium</taxon>
    </lineage>
</organism>
<gene>
    <name evidence="6" type="ORF">PSALAMII_LOCUS8580</name>
</gene>
<keyword evidence="7" id="KW-1185">Reference proteome</keyword>